<dbReference type="PATRIC" id="fig|270351.10.peg.536"/>
<protein>
    <submittedName>
        <fullName evidence="1">Uncharacterized protein</fullName>
    </submittedName>
</protein>
<dbReference type="OrthoDB" id="8006161at2"/>
<accession>A0A0C6FN18</accession>
<dbReference type="RefSeq" id="WP_060845595.1">
    <property type="nucleotide sequence ID" value="NZ_AP014704.1"/>
</dbReference>
<evidence type="ECO:0000313" key="2">
    <source>
        <dbReference type="Proteomes" id="UP000061432"/>
    </source>
</evidence>
<dbReference type="KEGG" id="maqu:Maq22A_c02745"/>
<proteinExistence type="predicted"/>
<reference evidence="1 2" key="1">
    <citation type="journal article" date="2015" name="Genome Announc.">
        <title>Complete Genome Sequence of Methylobacterium aquaticum Strain 22A, Isolated from Racomitrium japonicum Moss.</title>
        <authorList>
            <person name="Tani A."/>
            <person name="Ogura Y."/>
            <person name="Hayashi T."/>
            <person name="Kimbara K."/>
        </authorList>
    </citation>
    <scope>NUCLEOTIDE SEQUENCE [LARGE SCALE GENOMIC DNA]</scope>
    <source>
        <strain evidence="1 2">MA-22A</strain>
    </source>
</reference>
<evidence type="ECO:0000313" key="1">
    <source>
        <dbReference type="EMBL" id="BAQ44010.1"/>
    </source>
</evidence>
<reference evidence="2" key="2">
    <citation type="submission" date="2015-01" db="EMBL/GenBank/DDBJ databases">
        <title>Complete genome sequence of Methylobacterium aquaticum strain 22A.</title>
        <authorList>
            <person name="Tani A."/>
            <person name="Ogura Y."/>
            <person name="Hayashi T."/>
        </authorList>
    </citation>
    <scope>NUCLEOTIDE SEQUENCE [LARGE SCALE GENOMIC DNA]</scope>
    <source>
        <strain evidence="2">MA-22A</strain>
    </source>
</reference>
<name>A0A0C6FN18_9HYPH</name>
<dbReference type="Proteomes" id="UP000061432">
    <property type="component" value="Chromosome"/>
</dbReference>
<dbReference type="STRING" id="270351.Maq22A_c02745"/>
<organism evidence="1 2">
    <name type="scientific">Methylobacterium aquaticum</name>
    <dbReference type="NCBI Taxonomy" id="270351"/>
    <lineage>
        <taxon>Bacteria</taxon>
        <taxon>Pseudomonadati</taxon>
        <taxon>Pseudomonadota</taxon>
        <taxon>Alphaproteobacteria</taxon>
        <taxon>Hyphomicrobiales</taxon>
        <taxon>Methylobacteriaceae</taxon>
        <taxon>Methylobacterium</taxon>
    </lineage>
</organism>
<dbReference type="EMBL" id="AP014704">
    <property type="protein sequence ID" value="BAQ44010.1"/>
    <property type="molecule type" value="Genomic_DNA"/>
</dbReference>
<sequence length="267" mass="28950">MPEIVRHKKTGGLYEVLFRGAQIQTNEPLADYAEVIVCRRVSDGGIVVRPASLPVPAGSVALYGGSVQANLPLASGDDVAVYRNQDDDMLVWVRPTAEMDDGRFEPADVPQATSADAIIREMFGRAIEEHGALADASDAVDALCDQVVDYVCTALLSHISTAVRGEGDGDLAALSAAASPGMLALSPRQYDDWGMIRTTELDSDGFCRVIFHSVILDDDAEKSAARSERRQPKIVKANSDFLIRLWNDYRSGRLVERSAATNPQDQE</sequence>
<gene>
    <name evidence="1" type="ORF">Maq22A_c02745</name>
</gene>
<dbReference type="AlphaFoldDB" id="A0A0C6FN18"/>